<dbReference type="PROSITE" id="PS51257">
    <property type="entry name" value="PROKAR_LIPOPROTEIN"/>
    <property type="match status" value="1"/>
</dbReference>
<gene>
    <name evidence="1" type="ORF">GALL_513300</name>
</gene>
<accession>A0A1J5PU67</accession>
<dbReference type="AlphaFoldDB" id="A0A1J5PU67"/>
<sequence length="74" mass="7494">MDGWIKLPTGNFLNLSQACAVVKAGLDGSAAVITQTGASMQIPPQDARALRACLDSLADRIEAPVGADLLGGGN</sequence>
<comment type="caution">
    <text evidence="1">The sequence shown here is derived from an EMBL/GenBank/DDBJ whole genome shotgun (WGS) entry which is preliminary data.</text>
</comment>
<evidence type="ECO:0000313" key="1">
    <source>
        <dbReference type="EMBL" id="OIQ67093.1"/>
    </source>
</evidence>
<dbReference type="EMBL" id="MLJW01006157">
    <property type="protein sequence ID" value="OIQ67093.1"/>
    <property type="molecule type" value="Genomic_DNA"/>
</dbReference>
<name>A0A1J5PU67_9ZZZZ</name>
<protein>
    <submittedName>
        <fullName evidence="1">Uncharacterized protein</fullName>
    </submittedName>
</protein>
<organism evidence="1">
    <name type="scientific">mine drainage metagenome</name>
    <dbReference type="NCBI Taxonomy" id="410659"/>
    <lineage>
        <taxon>unclassified sequences</taxon>
        <taxon>metagenomes</taxon>
        <taxon>ecological metagenomes</taxon>
    </lineage>
</organism>
<reference evidence="1" key="1">
    <citation type="submission" date="2016-10" db="EMBL/GenBank/DDBJ databases">
        <title>Sequence of Gallionella enrichment culture.</title>
        <authorList>
            <person name="Poehlein A."/>
            <person name="Muehling M."/>
            <person name="Daniel R."/>
        </authorList>
    </citation>
    <scope>NUCLEOTIDE SEQUENCE</scope>
</reference>
<proteinExistence type="predicted"/>